<name>A0A853FCQ3_9BURK</name>
<organism evidence="6 7">
    <name type="scientific">Allopusillimonas soli</name>
    <dbReference type="NCBI Taxonomy" id="659016"/>
    <lineage>
        <taxon>Bacteria</taxon>
        <taxon>Pseudomonadati</taxon>
        <taxon>Pseudomonadota</taxon>
        <taxon>Betaproteobacteria</taxon>
        <taxon>Burkholderiales</taxon>
        <taxon>Alcaligenaceae</taxon>
        <taxon>Allopusillimonas</taxon>
    </lineage>
</organism>
<dbReference type="GO" id="GO:0003700">
    <property type="term" value="F:DNA-binding transcription factor activity"/>
    <property type="evidence" value="ECO:0007669"/>
    <property type="project" value="InterPro"/>
</dbReference>
<dbReference type="CDD" id="cd08414">
    <property type="entry name" value="PBP2_LTTR_aromatics_like"/>
    <property type="match status" value="1"/>
</dbReference>
<evidence type="ECO:0000256" key="3">
    <source>
        <dbReference type="ARBA" id="ARBA00023125"/>
    </source>
</evidence>
<dbReference type="PRINTS" id="PR00039">
    <property type="entry name" value="HTHLYSR"/>
</dbReference>
<dbReference type="InterPro" id="IPR036390">
    <property type="entry name" value="WH_DNA-bd_sf"/>
</dbReference>
<reference evidence="6 7" key="1">
    <citation type="submission" date="2020-07" db="EMBL/GenBank/DDBJ databases">
        <title>Taxonomic revisions and descriptions of new bacterial species based on genomic comparisons in the high-G+C-content subgroup of the family Alcaligenaceae.</title>
        <authorList>
            <person name="Szabo A."/>
            <person name="Felfoldi T."/>
        </authorList>
    </citation>
    <scope>NUCLEOTIDE SEQUENCE [LARGE SCALE GENOMIC DNA]</scope>
    <source>
        <strain evidence="6 7">DSM 25264</strain>
    </source>
</reference>
<dbReference type="EMBL" id="JACCEW010000001">
    <property type="protein sequence ID" value="NYT35846.1"/>
    <property type="molecule type" value="Genomic_DNA"/>
</dbReference>
<protein>
    <submittedName>
        <fullName evidence="6">LysR family transcriptional regulator</fullName>
    </submittedName>
</protein>
<dbReference type="InterPro" id="IPR036388">
    <property type="entry name" value="WH-like_DNA-bd_sf"/>
</dbReference>
<evidence type="ECO:0000256" key="2">
    <source>
        <dbReference type="ARBA" id="ARBA00023015"/>
    </source>
</evidence>
<dbReference type="Proteomes" id="UP000580517">
    <property type="component" value="Unassembled WGS sequence"/>
</dbReference>
<proteinExistence type="inferred from homology"/>
<dbReference type="FunFam" id="1.10.10.10:FF:000001">
    <property type="entry name" value="LysR family transcriptional regulator"/>
    <property type="match status" value="1"/>
</dbReference>
<keyword evidence="3" id="KW-0238">DNA-binding</keyword>
<dbReference type="InterPro" id="IPR005119">
    <property type="entry name" value="LysR_subst-bd"/>
</dbReference>
<dbReference type="GO" id="GO:0003677">
    <property type="term" value="F:DNA binding"/>
    <property type="evidence" value="ECO:0007669"/>
    <property type="project" value="UniProtKB-KW"/>
</dbReference>
<evidence type="ECO:0000313" key="7">
    <source>
        <dbReference type="Proteomes" id="UP000580517"/>
    </source>
</evidence>
<gene>
    <name evidence="6" type="ORF">H0A68_03105</name>
</gene>
<dbReference type="Pfam" id="PF00126">
    <property type="entry name" value="HTH_1"/>
    <property type="match status" value="1"/>
</dbReference>
<evidence type="ECO:0000256" key="1">
    <source>
        <dbReference type="ARBA" id="ARBA00009437"/>
    </source>
</evidence>
<dbReference type="GO" id="GO:0032993">
    <property type="term" value="C:protein-DNA complex"/>
    <property type="evidence" value="ECO:0007669"/>
    <property type="project" value="TreeGrafter"/>
</dbReference>
<evidence type="ECO:0000313" key="6">
    <source>
        <dbReference type="EMBL" id="NYT35846.1"/>
    </source>
</evidence>
<dbReference type="RefSeq" id="WP_167668825.1">
    <property type="nucleotide sequence ID" value="NZ_JACCEW010000001.1"/>
</dbReference>
<keyword evidence="4" id="KW-0804">Transcription</keyword>
<keyword evidence="7" id="KW-1185">Reference proteome</keyword>
<dbReference type="AlphaFoldDB" id="A0A853FCQ3"/>
<dbReference type="PANTHER" id="PTHR30346:SF0">
    <property type="entry name" value="HCA OPERON TRANSCRIPTIONAL ACTIVATOR HCAR"/>
    <property type="match status" value="1"/>
</dbReference>
<evidence type="ECO:0000259" key="5">
    <source>
        <dbReference type="PROSITE" id="PS50931"/>
    </source>
</evidence>
<comment type="caution">
    <text evidence="6">The sequence shown here is derived from an EMBL/GenBank/DDBJ whole genome shotgun (WGS) entry which is preliminary data.</text>
</comment>
<dbReference type="Gene3D" id="1.10.10.10">
    <property type="entry name" value="Winged helix-like DNA-binding domain superfamily/Winged helix DNA-binding domain"/>
    <property type="match status" value="1"/>
</dbReference>
<dbReference type="PANTHER" id="PTHR30346">
    <property type="entry name" value="TRANSCRIPTIONAL DUAL REGULATOR HCAR-RELATED"/>
    <property type="match status" value="1"/>
</dbReference>
<dbReference type="Pfam" id="PF03466">
    <property type="entry name" value="LysR_substrate"/>
    <property type="match status" value="1"/>
</dbReference>
<dbReference type="SUPFAM" id="SSF46785">
    <property type="entry name" value="Winged helix' DNA-binding domain"/>
    <property type="match status" value="1"/>
</dbReference>
<dbReference type="Gene3D" id="3.40.190.10">
    <property type="entry name" value="Periplasmic binding protein-like II"/>
    <property type="match status" value="2"/>
</dbReference>
<dbReference type="InterPro" id="IPR000847">
    <property type="entry name" value="LysR_HTH_N"/>
</dbReference>
<dbReference type="SUPFAM" id="SSF53850">
    <property type="entry name" value="Periplasmic binding protein-like II"/>
    <property type="match status" value="1"/>
</dbReference>
<comment type="similarity">
    <text evidence="1">Belongs to the LysR transcriptional regulatory family.</text>
</comment>
<keyword evidence="2" id="KW-0805">Transcription regulation</keyword>
<accession>A0A853FCQ3</accession>
<sequence length="293" mass="32793">MRHLRSFVAVAEESSFSRAALRLHIAQPPLSRRIRELEAELNLKLFSRNTRSVSLTEAGRVYLEHIRPMLESLDRAAEAALRAERGETGRLRLGYTGRASQEHLPGLLNRFRRAFPDVSLDIRGPYPSGTLRLELLERRLDAVLCFLPISGPGILSQVFTESKFAVAFPESHRHAHARQLPLAALRNEPFVAYPSGKLFHLRQAMDQICMDAGFVPHVVRESEASQTLLCLIAAGVGIGIMPQEIKALAVEGVVFRSLPRSARRIQHGLAWLHDNSNPVLRKLLRVAREMQGA</sequence>
<feature type="domain" description="HTH lysR-type" evidence="5">
    <location>
        <begin position="1"/>
        <end position="56"/>
    </location>
</feature>
<dbReference type="PROSITE" id="PS50931">
    <property type="entry name" value="HTH_LYSR"/>
    <property type="match status" value="1"/>
</dbReference>
<evidence type="ECO:0000256" key="4">
    <source>
        <dbReference type="ARBA" id="ARBA00023163"/>
    </source>
</evidence>